<evidence type="ECO:0000256" key="3">
    <source>
        <dbReference type="ARBA" id="ARBA00022989"/>
    </source>
</evidence>
<comment type="caution">
    <text evidence="8">The sequence shown here is derived from an EMBL/GenBank/DDBJ whole genome shotgun (WGS) entry which is preliminary data.</text>
</comment>
<protein>
    <recommendedName>
        <fullName evidence="7">Rhodopsin domain-containing protein</fullName>
    </recommendedName>
</protein>
<reference evidence="8" key="2">
    <citation type="journal article" date="2023" name="IMA Fungus">
        <title>Comparative genomic study of the Penicillium genus elucidates a diverse pangenome and 15 lateral gene transfer events.</title>
        <authorList>
            <person name="Petersen C."/>
            <person name="Sorensen T."/>
            <person name="Nielsen M.R."/>
            <person name="Sondergaard T.E."/>
            <person name="Sorensen J.L."/>
            <person name="Fitzpatrick D.A."/>
            <person name="Frisvad J.C."/>
            <person name="Nielsen K.L."/>
        </authorList>
    </citation>
    <scope>NUCLEOTIDE SEQUENCE</scope>
    <source>
        <strain evidence="8">IBT 21917</strain>
    </source>
</reference>
<feature type="transmembrane region" description="Helical" evidence="6">
    <location>
        <begin position="27"/>
        <end position="48"/>
    </location>
</feature>
<feature type="transmembrane region" description="Helical" evidence="6">
    <location>
        <begin position="191"/>
        <end position="214"/>
    </location>
</feature>
<name>A0A9W9HNI1_9EURO</name>
<evidence type="ECO:0000259" key="7">
    <source>
        <dbReference type="Pfam" id="PF20684"/>
    </source>
</evidence>
<dbReference type="AlphaFoldDB" id="A0A9W9HNI1"/>
<evidence type="ECO:0000313" key="9">
    <source>
        <dbReference type="Proteomes" id="UP001146351"/>
    </source>
</evidence>
<comment type="similarity">
    <text evidence="5">Belongs to the SAT4 family.</text>
</comment>
<accession>A0A9W9HNI1</accession>
<evidence type="ECO:0000256" key="5">
    <source>
        <dbReference type="ARBA" id="ARBA00038359"/>
    </source>
</evidence>
<keyword evidence="2 6" id="KW-0812">Transmembrane</keyword>
<keyword evidence="9" id="KW-1185">Reference proteome</keyword>
<keyword evidence="3 6" id="KW-1133">Transmembrane helix</keyword>
<evidence type="ECO:0000256" key="1">
    <source>
        <dbReference type="ARBA" id="ARBA00004141"/>
    </source>
</evidence>
<evidence type="ECO:0000256" key="6">
    <source>
        <dbReference type="SAM" id="Phobius"/>
    </source>
</evidence>
<dbReference type="PANTHER" id="PTHR33048:SF165">
    <property type="entry name" value="INTEGRAL MEMBRANE PROTEIN"/>
    <property type="match status" value="1"/>
</dbReference>
<dbReference type="Proteomes" id="UP001146351">
    <property type="component" value="Unassembled WGS sequence"/>
</dbReference>
<proteinExistence type="inferred from homology"/>
<feature type="transmembrane region" description="Helical" evidence="6">
    <location>
        <begin position="60"/>
        <end position="83"/>
    </location>
</feature>
<dbReference type="PANTHER" id="PTHR33048">
    <property type="entry name" value="PTH11-LIKE INTEGRAL MEMBRANE PROTEIN (AFU_ORTHOLOGUE AFUA_5G11245)"/>
    <property type="match status" value="1"/>
</dbReference>
<feature type="domain" description="Rhodopsin" evidence="7">
    <location>
        <begin position="2"/>
        <end position="206"/>
    </location>
</feature>
<dbReference type="OrthoDB" id="3934549at2759"/>
<feature type="transmembrane region" description="Helical" evidence="6">
    <location>
        <begin position="114"/>
        <end position="133"/>
    </location>
</feature>
<evidence type="ECO:0000313" key="8">
    <source>
        <dbReference type="EMBL" id="KAJ5151591.1"/>
    </source>
</evidence>
<dbReference type="GO" id="GO:0016020">
    <property type="term" value="C:membrane"/>
    <property type="evidence" value="ECO:0007669"/>
    <property type="project" value="UniProtKB-SubCell"/>
</dbReference>
<keyword evidence="4 6" id="KW-0472">Membrane</keyword>
<evidence type="ECO:0000256" key="4">
    <source>
        <dbReference type="ARBA" id="ARBA00023136"/>
    </source>
</evidence>
<organism evidence="8 9">
    <name type="scientific">Penicillium capsulatum</name>
    <dbReference type="NCBI Taxonomy" id="69766"/>
    <lineage>
        <taxon>Eukaryota</taxon>
        <taxon>Fungi</taxon>
        <taxon>Dikarya</taxon>
        <taxon>Ascomycota</taxon>
        <taxon>Pezizomycotina</taxon>
        <taxon>Eurotiomycetes</taxon>
        <taxon>Eurotiomycetidae</taxon>
        <taxon>Eurotiales</taxon>
        <taxon>Aspergillaceae</taxon>
        <taxon>Penicillium</taxon>
    </lineage>
</organism>
<dbReference type="InterPro" id="IPR049326">
    <property type="entry name" value="Rhodopsin_dom_fungi"/>
</dbReference>
<dbReference type="Pfam" id="PF20684">
    <property type="entry name" value="Fung_rhodopsin"/>
    <property type="match status" value="1"/>
</dbReference>
<dbReference type="InterPro" id="IPR052337">
    <property type="entry name" value="SAT4-like"/>
</dbReference>
<gene>
    <name evidence="8" type="ORF">N7492_009886</name>
</gene>
<comment type="subcellular location">
    <subcellularLocation>
        <location evidence="1">Membrane</location>
        <topology evidence="1">Multi-pass membrane protein</topology>
    </subcellularLocation>
</comment>
<reference evidence="8" key="1">
    <citation type="submission" date="2022-11" db="EMBL/GenBank/DDBJ databases">
        <authorList>
            <person name="Petersen C."/>
        </authorList>
    </citation>
    <scope>NUCLEOTIDE SEQUENCE</scope>
    <source>
        <strain evidence="8">IBT 21917</strain>
    </source>
</reference>
<feature type="transmembrane region" description="Helical" evidence="6">
    <location>
        <begin position="145"/>
        <end position="165"/>
    </location>
</feature>
<evidence type="ECO:0000256" key="2">
    <source>
        <dbReference type="ARBA" id="ARBA00022692"/>
    </source>
</evidence>
<dbReference type="EMBL" id="JAPQKO010000008">
    <property type="protein sequence ID" value="KAJ5151591.1"/>
    <property type="molecule type" value="Genomic_DNA"/>
</dbReference>
<sequence>MSVHAGLGAHKSELSHSEITAAIKWSWINQIFAILATVTGKLAVVAFLQQIHGPEHRRRVLLLWGLIASNVVINCITITVILIQCSPLAKLWDERVVGVCNGRGRNQEVAYMQGSWSALCDLILALYPVVFFWNVRLKLRVKFGLCFLMGLGVIACGCSIIKTTFLRVLSETKDVTFHIAQLVLWNETEKWVVLMVGCIPPIRPLLMMVVRILVNSTQRGVGTTAKEPSNPLYAYYGNKDQSPKPKKATSGLISMLTGKGSDENILTVEEGGIVKTTDISLSYDRASESREATSHGQVLPNDI</sequence>